<dbReference type="InterPro" id="IPR036144">
    <property type="entry name" value="RibA-like_sf"/>
</dbReference>
<dbReference type="Gene3D" id="3.40.50.10990">
    <property type="entry name" value="GTP cyclohydrolase II"/>
    <property type="match status" value="1"/>
</dbReference>
<feature type="region of interest" description="Disordered" evidence="9">
    <location>
        <begin position="605"/>
        <end position="635"/>
    </location>
</feature>
<feature type="compositionally biased region" description="Polar residues" evidence="9">
    <location>
        <begin position="1"/>
        <end position="11"/>
    </location>
</feature>
<dbReference type="AlphaFoldDB" id="R9PAQ2"/>
<evidence type="ECO:0000259" key="10">
    <source>
        <dbReference type="Pfam" id="PF00925"/>
    </source>
</evidence>
<evidence type="ECO:0000256" key="6">
    <source>
        <dbReference type="ARBA" id="ARBA00022801"/>
    </source>
</evidence>
<comment type="catalytic activity">
    <reaction evidence="8">
        <text>GTP + 4 H2O = 2,5-diamino-6-hydroxy-4-(5-phosphoribosylamino)-pyrimidine + formate + 2 phosphate + 3 H(+)</text>
        <dbReference type="Rhea" id="RHEA:23704"/>
        <dbReference type="ChEBI" id="CHEBI:15377"/>
        <dbReference type="ChEBI" id="CHEBI:15378"/>
        <dbReference type="ChEBI" id="CHEBI:15740"/>
        <dbReference type="ChEBI" id="CHEBI:37565"/>
        <dbReference type="ChEBI" id="CHEBI:43474"/>
        <dbReference type="ChEBI" id="CHEBI:58614"/>
        <dbReference type="EC" id="3.5.4.25"/>
    </reaction>
</comment>
<feature type="region of interest" description="Disordered" evidence="9">
    <location>
        <begin position="679"/>
        <end position="712"/>
    </location>
</feature>
<feature type="compositionally biased region" description="Acidic residues" evidence="9">
    <location>
        <begin position="693"/>
        <end position="703"/>
    </location>
</feature>
<keyword evidence="5" id="KW-0547">Nucleotide-binding</keyword>
<keyword evidence="4" id="KW-0686">Riboflavin biosynthesis</keyword>
<accession>R9PAQ2</accession>
<dbReference type="InterPro" id="IPR032677">
    <property type="entry name" value="GTP_cyclohydro_II"/>
</dbReference>
<dbReference type="OrthoDB" id="5569761at2759"/>
<sequence length="778" mass="84776">MQTANSHSAVTQGDLELLDALTSMPSSFPHQPSYASSSSSSSSSATKTRPLSTLNALRRPPIDPMVLAASLSSGPHVTRHHFHHSFGSHAHTTKSQQMPASQRKAAVAAAAAADASKANAPASSSAGDSSRSGQTRPRRQSGASGSYANCDYDDFEDSVTSRNAASSSSSIKIEPVPEVTDEERAYYASRQAPRSVRLQQQQQLEQKRAQANSPVQRTSASLQTLKEQAAVQATGIRASDEPAQPELLAQPGNQAAKTVLVPPSAPANKIAQALDERKAAVAAATVAPTHIPLTPAAETLPSMPAQVGTPLGKPGISSIVRPPPVRVRCYARTRVPTPHGEIFCHLYKNTHDTKEHLAIVIDPYQNDETSTQMGADGRPVKESDPVYQQQALRSRSLDEVWGPEETDMERIVRGAYVGRLGPSFQVASRPLPRHSQQQVHQHHHDQDPLAPLVRIHSECFTGETIGSQRCDCGEQLDEAIRLISEAYDTSKNRTHSSDSHQPKLGRGVIVYLRQEGRGIGLLDKLMAYNLQDMGHDTVSANILLGHLPDARKYDIASAILRDLGVDECRLLTNNPEKMEALEAEGVRVTERVGMVPRVWKFGKRLRRKKRSGKKKDKIPSGRTNLRSTSKKTPSLLRQISFGGMDSSVISQAGTNESDSELDPTTAGLRHQGEDILNEADTFDSDGDHHHNDDDEVDDSDSDSGDSYIDHVLRRSGTTMVGASITKGPELEKYLRTKVERMGHLLTVPDEQAKEEDEEERPVSQPNSDDEQLSHQHLP</sequence>
<feature type="compositionally biased region" description="Low complexity" evidence="9">
    <location>
        <begin position="100"/>
        <end position="132"/>
    </location>
</feature>
<keyword evidence="7" id="KW-0342">GTP-binding</keyword>
<feature type="region of interest" description="Disordered" evidence="9">
    <location>
        <begin position="647"/>
        <end position="666"/>
    </location>
</feature>
<dbReference type="PANTHER" id="PTHR21327:SF29">
    <property type="entry name" value="GTP CYCLOHYDROLASE-2"/>
    <property type="match status" value="1"/>
</dbReference>
<dbReference type="Pfam" id="PF00925">
    <property type="entry name" value="GTP_cyclohydro2"/>
    <property type="match status" value="1"/>
</dbReference>
<evidence type="ECO:0000256" key="2">
    <source>
        <dbReference type="ARBA" id="ARBA00008131"/>
    </source>
</evidence>
<evidence type="ECO:0000256" key="3">
    <source>
        <dbReference type="ARBA" id="ARBA00012762"/>
    </source>
</evidence>
<dbReference type="EC" id="3.5.4.25" evidence="3"/>
<dbReference type="EMBL" id="DF238820">
    <property type="protein sequence ID" value="GAC98419.1"/>
    <property type="molecule type" value="Genomic_DNA"/>
</dbReference>
<comment type="similarity">
    <text evidence="2">Belongs to the GTP cyclohydrolase II family.</text>
</comment>
<dbReference type="CDD" id="cd00641">
    <property type="entry name" value="GTP_cyclohydro2"/>
    <property type="match status" value="1"/>
</dbReference>
<evidence type="ECO:0000256" key="4">
    <source>
        <dbReference type="ARBA" id="ARBA00022619"/>
    </source>
</evidence>
<dbReference type="GO" id="GO:0005525">
    <property type="term" value="F:GTP binding"/>
    <property type="evidence" value="ECO:0007669"/>
    <property type="project" value="UniProtKB-KW"/>
</dbReference>
<dbReference type="GO" id="GO:0003935">
    <property type="term" value="F:GTP cyclohydrolase II activity"/>
    <property type="evidence" value="ECO:0007669"/>
    <property type="project" value="UniProtKB-EC"/>
</dbReference>
<feature type="compositionally biased region" description="Polar residues" evidence="9">
    <location>
        <begin position="23"/>
        <end position="35"/>
    </location>
</feature>
<comment type="pathway">
    <text evidence="1">Cofactor biosynthesis; riboflavin biosynthesis.</text>
</comment>
<evidence type="ECO:0000256" key="1">
    <source>
        <dbReference type="ARBA" id="ARBA00005104"/>
    </source>
</evidence>
<feature type="region of interest" description="Disordered" evidence="9">
    <location>
        <begin position="1"/>
        <end position="58"/>
    </location>
</feature>
<feature type="region of interest" description="Disordered" evidence="9">
    <location>
        <begin position="87"/>
        <end position="149"/>
    </location>
</feature>
<feature type="compositionally biased region" description="Polar residues" evidence="9">
    <location>
        <begin position="621"/>
        <end position="635"/>
    </location>
</feature>
<dbReference type="SUPFAM" id="SSF142695">
    <property type="entry name" value="RibA-like"/>
    <property type="match status" value="2"/>
</dbReference>
<dbReference type="GeneID" id="24111285"/>
<evidence type="ECO:0000256" key="7">
    <source>
        <dbReference type="ARBA" id="ARBA00023134"/>
    </source>
</evidence>
<dbReference type="eggNOG" id="KOG1284">
    <property type="taxonomic scope" value="Eukaryota"/>
</dbReference>
<dbReference type="Proteomes" id="UP000014071">
    <property type="component" value="Unassembled WGS sequence"/>
</dbReference>
<dbReference type="GO" id="GO:0009231">
    <property type="term" value="P:riboflavin biosynthetic process"/>
    <property type="evidence" value="ECO:0007669"/>
    <property type="project" value="UniProtKB-KW"/>
</dbReference>
<feature type="region of interest" description="Disordered" evidence="9">
    <location>
        <begin position="190"/>
        <end position="221"/>
    </location>
</feature>
<feature type="compositionally biased region" description="Polar residues" evidence="9">
    <location>
        <begin position="212"/>
        <end position="221"/>
    </location>
</feature>
<protein>
    <recommendedName>
        <fullName evidence="3">GTP cyclohydrolase II</fullName>
        <ecNumber evidence="3">3.5.4.25</ecNumber>
    </recommendedName>
</protein>
<dbReference type="PANTHER" id="PTHR21327">
    <property type="entry name" value="GTP CYCLOHYDROLASE II-RELATED"/>
    <property type="match status" value="1"/>
</dbReference>
<evidence type="ECO:0000313" key="11">
    <source>
        <dbReference type="EMBL" id="GAC98419.1"/>
    </source>
</evidence>
<keyword evidence="6 11" id="KW-0378">Hydrolase</keyword>
<feature type="compositionally biased region" description="Basic residues" evidence="9">
    <location>
        <begin position="605"/>
        <end position="616"/>
    </location>
</feature>
<dbReference type="RefSeq" id="XP_012192006.1">
    <property type="nucleotide sequence ID" value="XM_012336616.1"/>
</dbReference>
<keyword evidence="12" id="KW-1185">Reference proteome</keyword>
<feature type="compositionally biased region" description="Polar residues" evidence="9">
    <location>
        <begin position="45"/>
        <end position="55"/>
    </location>
</feature>
<feature type="compositionally biased region" description="Low complexity" evidence="9">
    <location>
        <begin position="191"/>
        <end position="204"/>
    </location>
</feature>
<dbReference type="HOGENOM" id="CLU_020273_2_4_1"/>
<organism evidence="11 12">
    <name type="scientific">Pseudozyma hubeiensis (strain SY62)</name>
    <name type="common">Yeast</name>
    <dbReference type="NCBI Taxonomy" id="1305764"/>
    <lineage>
        <taxon>Eukaryota</taxon>
        <taxon>Fungi</taxon>
        <taxon>Dikarya</taxon>
        <taxon>Basidiomycota</taxon>
        <taxon>Ustilaginomycotina</taxon>
        <taxon>Ustilaginomycetes</taxon>
        <taxon>Ustilaginales</taxon>
        <taxon>Ustilaginaceae</taxon>
        <taxon>Pseudozyma</taxon>
    </lineage>
</organism>
<feature type="region of interest" description="Disordered" evidence="9">
    <location>
        <begin position="741"/>
        <end position="778"/>
    </location>
</feature>
<feature type="domain" description="GTP cyclohydrolase II" evidence="10">
    <location>
        <begin position="447"/>
        <end position="592"/>
    </location>
</feature>
<name>R9PAQ2_PSEHS</name>
<gene>
    <name evidence="11" type="ORF">PHSY_006013</name>
</gene>
<dbReference type="InterPro" id="IPR000926">
    <property type="entry name" value="RibA"/>
</dbReference>
<dbReference type="STRING" id="1305764.R9PAQ2"/>
<feature type="compositionally biased region" description="Polar residues" evidence="9">
    <location>
        <begin position="647"/>
        <end position="656"/>
    </location>
</feature>
<evidence type="ECO:0000256" key="5">
    <source>
        <dbReference type="ARBA" id="ARBA00022741"/>
    </source>
</evidence>
<evidence type="ECO:0000313" key="12">
    <source>
        <dbReference type="Proteomes" id="UP000014071"/>
    </source>
</evidence>
<proteinExistence type="inferred from homology"/>
<evidence type="ECO:0000256" key="9">
    <source>
        <dbReference type="SAM" id="MobiDB-lite"/>
    </source>
</evidence>
<reference evidence="12" key="1">
    <citation type="journal article" date="2013" name="Genome Announc.">
        <title>Draft genome sequence of the basidiomycetous yeast-like fungus Pseudozyma hubeiensis SY62, which produces an abundant amount of the biosurfactant mannosylerythritol lipids.</title>
        <authorList>
            <person name="Konishi M."/>
            <person name="Hatada Y."/>
            <person name="Horiuchi J."/>
        </authorList>
    </citation>
    <scope>NUCLEOTIDE SEQUENCE [LARGE SCALE GENOMIC DNA]</scope>
    <source>
        <strain evidence="12">SY62</strain>
    </source>
</reference>
<evidence type="ECO:0000256" key="8">
    <source>
        <dbReference type="ARBA" id="ARBA00049295"/>
    </source>
</evidence>